<dbReference type="InterPro" id="IPR056179">
    <property type="entry name" value="DHQS_C"/>
</dbReference>
<keyword evidence="2" id="KW-0057">Aromatic amino acid biosynthesis</keyword>
<reference evidence="6" key="1">
    <citation type="submission" date="2016-10" db="EMBL/GenBank/DDBJ databases">
        <authorList>
            <person name="Varghese N."/>
            <person name="Submissions S."/>
        </authorList>
    </citation>
    <scope>NUCLEOTIDE SEQUENCE [LARGE SCALE GENOMIC DNA]</scope>
    <source>
        <strain evidence="6">DSM 16995</strain>
    </source>
</reference>
<dbReference type="GO" id="GO:0008652">
    <property type="term" value="P:amino acid biosynthetic process"/>
    <property type="evidence" value="ECO:0007669"/>
    <property type="project" value="UniProtKB-KW"/>
</dbReference>
<dbReference type="PANTHER" id="PTHR33563:SF1">
    <property type="entry name" value="3-DEHYDROQUINATE SYNTHASE"/>
    <property type="match status" value="1"/>
</dbReference>
<dbReference type="PANTHER" id="PTHR33563">
    <property type="match status" value="1"/>
</dbReference>
<evidence type="ECO:0000259" key="4">
    <source>
        <dbReference type="Pfam" id="PF26558"/>
    </source>
</evidence>
<dbReference type="STRING" id="246191.SAMN05660337_2649"/>
<sequence length="327" mass="35095">MKKIIFKAIPFDKNLLTLALESGVDAVLAEPEHVKAITELGRVTVITPEDMPLVAINEKSDEEIAIGLAAEGREVCLAKGWEIIPVENILAQVKILALEAESLDRARLAAGVLERGADTIVVLPEAAHDLKAIVAELKLSQGHMELQKAKITKIESAGLGHRVCVDTISMLKKGQGMLVGNSSAFTFLVHGETESNPYVAARPFRVNAGAVHAYAQMPGDRTTYLEELAAGTEVLIVDASGKTSIATVGRCKIEVRPMLLITAEVSTPQGPIVGKIFLQNAETIRVVSAEGEPVSVVTIKPGDEILCRLDDAGRHFGMRITEEIVEE</sequence>
<dbReference type="GO" id="GO:0009073">
    <property type="term" value="P:aromatic amino acid family biosynthetic process"/>
    <property type="evidence" value="ECO:0007669"/>
    <property type="project" value="UniProtKB-KW"/>
</dbReference>
<evidence type="ECO:0000259" key="3">
    <source>
        <dbReference type="Pfam" id="PF01959"/>
    </source>
</evidence>
<dbReference type="GO" id="GO:0016491">
    <property type="term" value="F:oxidoreductase activity"/>
    <property type="evidence" value="ECO:0007669"/>
    <property type="project" value="InterPro"/>
</dbReference>
<feature type="domain" description="3-dehydroquinate synthase C-terminal" evidence="4">
    <location>
        <begin position="149"/>
        <end position="326"/>
    </location>
</feature>
<protein>
    <submittedName>
        <fullName evidence="5">3-dehydroquinate synthase II</fullName>
    </submittedName>
</protein>
<dbReference type="Proteomes" id="UP000199053">
    <property type="component" value="Unassembled WGS sequence"/>
</dbReference>
<dbReference type="Pfam" id="PF01959">
    <property type="entry name" value="DHQS"/>
    <property type="match status" value="1"/>
</dbReference>
<evidence type="ECO:0000256" key="2">
    <source>
        <dbReference type="ARBA" id="ARBA00023141"/>
    </source>
</evidence>
<dbReference type="NCBIfam" id="NF002628">
    <property type="entry name" value="PRK02290.1-6"/>
    <property type="match status" value="1"/>
</dbReference>
<dbReference type="PIRSF" id="PIRSF006655">
    <property type="entry name" value="DHQ_synth"/>
    <property type="match status" value="1"/>
</dbReference>
<dbReference type="InterPro" id="IPR030960">
    <property type="entry name" value="DHQS/DOIS_N"/>
</dbReference>
<gene>
    <name evidence="5" type="ORF">SAMN05660337_2649</name>
</gene>
<feature type="domain" description="3-dehydroquinate synthase N-terminal" evidence="3">
    <location>
        <begin position="12"/>
        <end position="134"/>
    </location>
</feature>
<dbReference type="Pfam" id="PF26558">
    <property type="entry name" value="DHQS_2nd"/>
    <property type="match status" value="1"/>
</dbReference>
<accession>A0A1G9J4X3</accession>
<keyword evidence="6" id="KW-1185">Reference proteome</keyword>
<dbReference type="AlphaFoldDB" id="A0A1G9J4X3"/>
<evidence type="ECO:0000256" key="1">
    <source>
        <dbReference type="ARBA" id="ARBA00022605"/>
    </source>
</evidence>
<evidence type="ECO:0000313" key="6">
    <source>
        <dbReference type="Proteomes" id="UP000199053"/>
    </source>
</evidence>
<proteinExistence type="predicted"/>
<evidence type="ECO:0000313" key="5">
    <source>
        <dbReference type="EMBL" id="SDL32588.1"/>
    </source>
</evidence>
<organism evidence="5 6">
    <name type="scientific">Maridesulfovibrio ferrireducens</name>
    <dbReference type="NCBI Taxonomy" id="246191"/>
    <lineage>
        <taxon>Bacteria</taxon>
        <taxon>Pseudomonadati</taxon>
        <taxon>Thermodesulfobacteriota</taxon>
        <taxon>Desulfovibrionia</taxon>
        <taxon>Desulfovibrionales</taxon>
        <taxon>Desulfovibrionaceae</taxon>
        <taxon>Maridesulfovibrio</taxon>
    </lineage>
</organism>
<dbReference type="GO" id="GO:0003856">
    <property type="term" value="F:3-dehydroquinate synthase activity"/>
    <property type="evidence" value="ECO:0007669"/>
    <property type="project" value="InterPro"/>
</dbReference>
<dbReference type="EMBL" id="FNGA01000004">
    <property type="protein sequence ID" value="SDL32588.1"/>
    <property type="molecule type" value="Genomic_DNA"/>
</dbReference>
<dbReference type="InterPro" id="IPR002812">
    <property type="entry name" value="DHQS"/>
</dbReference>
<dbReference type="RefSeq" id="WP_092161870.1">
    <property type="nucleotide sequence ID" value="NZ_FNGA01000004.1"/>
</dbReference>
<keyword evidence="1" id="KW-0028">Amino-acid biosynthesis</keyword>
<name>A0A1G9J4X3_9BACT</name>
<dbReference type="OrthoDB" id="2043123at2"/>